<proteinExistence type="predicted"/>
<evidence type="ECO:0000313" key="1">
    <source>
        <dbReference type="EMBL" id="KAI8043690.1"/>
    </source>
</evidence>
<comment type="caution">
    <text evidence="1">The sequence shown here is derived from an EMBL/GenBank/DDBJ whole genome shotgun (WGS) entry which is preliminary data.</text>
</comment>
<accession>A0A9P9YV27</accession>
<evidence type="ECO:0000313" key="2">
    <source>
        <dbReference type="Proteomes" id="UP001059596"/>
    </source>
</evidence>
<dbReference type="EMBL" id="JAMKOV010000002">
    <property type="protein sequence ID" value="KAI8043690.1"/>
    <property type="molecule type" value="Genomic_DNA"/>
</dbReference>
<keyword evidence="2" id="KW-1185">Reference proteome</keyword>
<feature type="non-terminal residue" evidence="1">
    <location>
        <position position="1"/>
    </location>
</feature>
<reference evidence="1" key="1">
    <citation type="journal article" date="2023" name="Genome Biol. Evol.">
        <title>Long-read-based Genome Assembly of Drosophila gunungcola Reveals Fewer Chemosensory Genes in Flower-breeding Species.</title>
        <authorList>
            <person name="Negi A."/>
            <person name="Liao B.Y."/>
            <person name="Yeh S.D."/>
        </authorList>
    </citation>
    <scope>NUCLEOTIDE SEQUENCE</scope>
    <source>
        <strain evidence="1">Sukarami</strain>
    </source>
</reference>
<dbReference type="Proteomes" id="UP001059596">
    <property type="component" value="Unassembled WGS sequence"/>
</dbReference>
<sequence>MSLCVIGHKHKPRGSIFSAQTVEETSHQPGFVVIEVVSLTTRTWHLFAYYTCMCVLSTPVHSSDCDSWTGRVT</sequence>
<gene>
    <name evidence="1" type="ORF">M5D96_005028</name>
</gene>
<protein>
    <submittedName>
        <fullName evidence="1">Uncharacterized protein</fullName>
    </submittedName>
</protein>
<name>A0A9P9YV27_9MUSC</name>
<organism evidence="1 2">
    <name type="scientific">Drosophila gunungcola</name>
    <name type="common">fruit fly</name>
    <dbReference type="NCBI Taxonomy" id="103775"/>
    <lineage>
        <taxon>Eukaryota</taxon>
        <taxon>Metazoa</taxon>
        <taxon>Ecdysozoa</taxon>
        <taxon>Arthropoda</taxon>
        <taxon>Hexapoda</taxon>
        <taxon>Insecta</taxon>
        <taxon>Pterygota</taxon>
        <taxon>Neoptera</taxon>
        <taxon>Endopterygota</taxon>
        <taxon>Diptera</taxon>
        <taxon>Brachycera</taxon>
        <taxon>Muscomorpha</taxon>
        <taxon>Ephydroidea</taxon>
        <taxon>Drosophilidae</taxon>
        <taxon>Drosophila</taxon>
        <taxon>Sophophora</taxon>
    </lineage>
</organism>
<dbReference type="AlphaFoldDB" id="A0A9P9YV27"/>